<dbReference type="GO" id="GO:0005524">
    <property type="term" value="F:ATP binding"/>
    <property type="evidence" value="ECO:0007669"/>
    <property type="project" value="InterPro"/>
</dbReference>
<dbReference type="Gene3D" id="2.30.33.40">
    <property type="entry name" value="GroES chaperonin"/>
    <property type="match status" value="1"/>
</dbReference>
<feature type="region of interest" description="Disordered" evidence="3">
    <location>
        <begin position="1"/>
        <end position="66"/>
    </location>
</feature>
<dbReference type="GO" id="GO:0044183">
    <property type="term" value="F:protein folding chaperone"/>
    <property type="evidence" value="ECO:0007669"/>
    <property type="project" value="InterPro"/>
</dbReference>
<evidence type="ECO:0000256" key="2">
    <source>
        <dbReference type="ARBA" id="ARBA00023186"/>
    </source>
</evidence>
<dbReference type="RefSeq" id="WP_131153904.1">
    <property type="nucleotide sequence ID" value="NZ_CP036402.1"/>
</dbReference>
<dbReference type="InterPro" id="IPR020818">
    <property type="entry name" value="Chaperonin_GroES"/>
</dbReference>
<evidence type="ECO:0000256" key="1">
    <source>
        <dbReference type="ARBA" id="ARBA00006975"/>
    </source>
</evidence>
<proteinExistence type="inferred from homology"/>
<dbReference type="InterPro" id="IPR037124">
    <property type="entry name" value="Chaperonin_GroES_sf"/>
</dbReference>
<evidence type="ECO:0000256" key="3">
    <source>
        <dbReference type="SAM" id="MobiDB-lite"/>
    </source>
</evidence>
<dbReference type="OrthoDB" id="572952at2"/>
<dbReference type="SUPFAM" id="SSF50129">
    <property type="entry name" value="GroES-like"/>
    <property type="match status" value="1"/>
</dbReference>
<feature type="compositionally biased region" description="Pro residues" evidence="3">
    <location>
        <begin position="1"/>
        <end position="11"/>
    </location>
</feature>
<keyword evidence="2" id="KW-0143">Chaperone</keyword>
<dbReference type="EMBL" id="CP036402">
    <property type="protein sequence ID" value="QBI18907.1"/>
    <property type="molecule type" value="Genomic_DNA"/>
</dbReference>
<gene>
    <name evidence="4" type="ORF">ER308_04665</name>
</gene>
<keyword evidence="5" id="KW-1185">Reference proteome</keyword>
<sequence>MDTPEPTPPDPHAAADGNASDPQEGSPDGASEPEGTHAVRVTADRLLCEPPQDSERRSKGGILIPATAQQEGRRGLWCRVVAVGPLVRGIEAEDRVLFLPDDAVEVDIRGDLFLVVRERDVHAVASAERAADPTGLYL</sequence>
<evidence type="ECO:0000313" key="5">
    <source>
        <dbReference type="Proteomes" id="UP000291469"/>
    </source>
</evidence>
<organism evidence="4 5">
    <name type="scientific">Egibacter rhizosphaerae</name>
    <dbReference type="NCBI Taxonomy" id="1670831"/>
    <lineage>
        <taxon>Bacteria</taxon>
        <taxon>Bacillati</taxon>
        <taxon>Actinomycetota</taxon>
        <taxon>Nitriliruptoria</taxon>
        <taxon>Egibacterales</taxon>
        <taxon>Egibacteraceae</taxon>
        <taxon>Egibacter</taxon>
    </lineage>
</organism>
<dbReference type="KEGG" id="erz:ER308_04665"/>
<dbReference type="CDD" id="cd00320">
    <property type="entry name" value="cpn10"/>
    <property type="match status" value="1"/>
</dbReference>
<protein>
    <submittedName>
        <fullName evidence="4">Co-chaperone GroES</fullName>
    </submittedName>
</protein>
<reference evidence="4 5" key="1">
    <citation type="submission" date="2019-01" db="EMBL/GenBank/DDBJ databases">
        <title>Egibacter rhizosphaerae EGI 80759T.</title>
        <authorList>
            <person name="Chen D.-D."/>
            <person name="Tian Y."/>
            <person name="Jiao J.-Y."/>
            <person name="Zhang X.-T."/>
            <person name="Zhang Y.-G."/>
            <person name="Zhang Y."/>
            <person name="Xiao M."/>
            <person name="Shu W.-S."/>
            <person name="Li W.-J."/>
        </authorList>
    </citation>
    <scope>NUCLEOTIDE SEQUENCE [LARGE SCALE GENOMIC DNA]</scope>
    <source>
        <strain evidence="4 5">EGI 80759</strain>
    </source>
</reference>
<dbReference type="SMART" id="SM00883">
    <property type="entry name" value="Cpn10"/>
    <property type="match status" value="1"/>
</dbReference>
<feature type="compositionally biased region" description="Basic and acidic residues" evidence="3">
    <location>
        <begin position="34"/>
        <end position="58"/>
    </location>
</feature>
<dbReference type="InterPro" id="IPR011032">
    <property type="entry name" value="GroES-like_sf"/>
</dbReference>
<evidence type="ECO:0000313" key="4">
    <source>
        <dbReference type="EMBL" id="QBI18907.1"/>
    </source>
</evidence>
<dbReference type="AlphaFoldDB" id="A0A411YCN5"/>
<dbReference type="Pfam" id="PF00166">
    <property type="entry name" value="Cpn10"/>
    <property type="match status" value="1"/>
</dbReference>
<dbReference type="Proteomes" id="UP000291469">
    <property type="component" value="Chromosome"/>
</dbReference>
<accession>A0A411YCN5</accession>
<name>A0A411YCN5_9ACTN</name>
<comment type="similarity">
    <text evidence="1">Belongs to the GroES chaperonin family.</text>
</comment>